<proteinExistence type="predicted"/>
<gene>
    <name evidence="3" type="ORF">MELLADRAFT_90187</name>
</gene>
<dbReference type="HOGENOM" id="CLU_004966_5_1_1"/>
<evidence type="ECO:0008006" key="5">
    <source>
        <dbReference type="Google" id="ProtNLM"/>
    </source>
</evidence>
<dbReference type="STRING" id="747676.F4RW13"/>
<evidence type="ECO:0000259" key="2">
    <source>
        <dbReference type="Pfam" id="PF18721"/>
    </source>
</evidence>
<dbReference type="EMBL" id="GL883124">
    <property type="protein sequence ID" value="EGG03490.1"/>
    <property type="molecule type" value="Genomic_DNA"/>
</dbReference>
<dbReference type="Proteomes" id="UP000001072">
    <property type="component" value="Unassembled WGS sequence"/>
</dbReference>
<evidence type="ECO:0000259" key="1">
    <source>
        <dbReference type="Pfam" id="PF18718"/>
    </source>
</evidence>
<feature type="domain" description="CxC6 like cysteine cluster associated with KDZ" evidence="2">
    <location>
        <begin position="302"/>
        <end position="379"/>
    </location>
</feature>
<accession>F4RW13</accession>
<feature type="domain" description="CxC5 like cysteine cluster associated with KDZ" evidence="1">
    <location>
        <begin position="91"/>
        <end position="199"/>
    </location>
</feature>
<dbReference type="Pfam" id="PF18718">
    <property type="entry name" value="CxC5"/>
    <property type="match status" value="1"/>
</dbReference>
<evidence type="ECO:0000313" key="4">
    <source>
        <dbReference type="Proteomes" id="UP000001072"/>
    </source>
</evidence>
<evidence type="ECO:0000313" key="3">
    <source>
        <dbReference type="EMBL" id="EGG03490.1"/>
    </source>
</evidence>
<dbReference type="GeneID" id="18935480"/>
<reference evidence="4" key="1">
    <citation type="journal article" date="2011" name="Proc. Natl. Acad. Sci. U.S.A.">
        <title>Obligate biotrophy features unraveled by the genomic analysis of rust fungi.</title>
        <authorList>
            <person name="Duplessis S."/>
            <person name="Cuomo C.A."/>
            <person name="Lin Y.-C."/>
            <person name="Aerts A."/>
            <person name="Tisserant E."/>
            <person name="Veneault-Fourrey C."/>
            <person name="Joly D.L."/>
            <person name="Hacquard S."/>
            <person name="Amselem J."/>
            <person name="Cantarel B.L."/>
            <person name="Chiu R."/>
            <person name="Coutinho P.M."/>
            <person name="Feau N."/>
            <person name="Field M."/>
            <person name="Frey P."/>
            <person name="Gelhaye E."/>
            <person name="Goldberg J."/>
            <person name="Grabherr M.G."/>
            <person name="Kodira C.D."/>
            <person name="Kohler A."/>
            <person name="Kuees U."/>
            <person name="Lindquist E.A."/>
            <person name="Lucas S.M."/>
            <person name="Mago R."/>
            <person name="Mauceli E."/>
            <person name="Morin E."/>
            <person name="Murat C."/>
            <person name="Pangilinan J.L."/>
            <person name="Park R."/>
            <person name="Pearson M."/>
            <person name="Quesneville H."/>
            <person name="Rouhier N."/>
            <person name="Sakthikumar S."/>
            <person name="Salamov A.A."/>
            <person name="Schmutz J."/>
            <person name="Selles B."/>
            <person name="Shapiro H."/>
            <person name="Tanguay P."/>
            <person name="Tuskan G.A."/>
            <person name="Henrissat B."/>
            <person name="Van de Peer Y."/>
            <person name="Rouze P."/>
            <person name="Ellis J.G."/>
            <person name="Dodds P.N."/>
            <person name="Schein J.E."/>
            <person name="Zhong S."/>
            <person name="Hamelin R.C."/>
            <person name="Grigoriev I.V."/>
            <person name="Szabo L.J."/>
            <person name="Martin F."/>
        </authorList>
    </citation>
    <scope>NUCLEOTIDE SEQUENCE [LARGE SCALE GENOMIC DNA]</scope>
    <source>
        <strain evidence="4">98AG31 / pathotype 3-4-7</strain>
    </source>
</reference>
<dbReference type="AlphaFoldDB" id="F4RW13"/>
<keyword evidence="4" id="KW-1185">Reference proteome</keyword>
<protein>
    <recommendedName>
        <fullName evidence="5">CxC6 like cysteine cluster associated with KDZ domain-containing protein</fullName>
    </recommendedName>
</protein>
<dbReference type="KEGG" id="mlr:MELLADRAFT_90187"/>
<sequence>MLESLDGQDVFRFVTIASHFVNINQESIRIDEDNAPYDYLNAALGSPVVPGTWEVLWTVLYPSLALSYVEPKRLVRDQGLGEDGGAHLAIAERIFWPPYKDECPNEECREYGRVHGQRTLEKRKALTGYLYGLDGVKASYFSNKDQRTYYLDTVRNDADCIQVNMHYFMTIPLLEFFNHAQSLAHVSIYNLVTIYNSSHKLNELAPNHFVGEIFKPTLSDHCCTTALDLYRLLRQFNIRNCQMSVSNSGGSRHRFRDSKLTVLTWMELEGSPYIDHMCLECTEIFEDPQVPGGGLALRAIAMDGITIGHPRCSATKEQLASINPSISNPPPCTVMLETPKDRYCPIHSPILGKLCHAQPCTRDAIGNTKACDLTDHQEAIQIRHEKTHRSRAALAFNQRTGAKLPEDPTAALNTDTDVFNLDALIEGNETDWTHEAGREGEDTIRASNITKKPTCSNAKTHNDLLFVATCGITLARDTMYRAKSVILVREVPSSTTHTILR</sequence>
<dbReference type="OrthoDB" id="2501483at2759"/>
<dbReference type="InterPro" id="IPR041539">
    <property type="entry name" value="CxC5"/>
</dbReference>
<dbReference type="Pfam" id="PF18721">
    <property type="entry name" value="CxC6"/>
    <property type="match status" value="1"/>
</dbReference>
<dbReference type="VEuPathDB" id="FungiDB:MELLADRAFT_90187"/>
<organism evidence="4">
    <name type="scientific">Melampsora larici-populina (strain 98AG31 / pathotype 3-4-7)</name>
    <name type="common">Poplar leaf rust fungus</name>
    <dbReference type="NCBI Taxonomy" id="747676"/>
    <lineage>
        <taxon>Eukaryota</taxon>
        <taxon>Fungi</taxon>
        <taxon>Dikarya</taxon>
        <taxon>Basidiomycota</taxon>
        <taxon>Pucciniomycotina</taxon>
        <taxon>Pucciniomycetes</taxon>
        <taxon>Pucciniales</taxon>
        <taxon>Melampsoraceae</taxon>
        <taxon>Melampsora</taxon>
    </lineage>
</organism>
<name>F4RW13_MELLP</name>
<dbReference type="InParanoid" id="F4RW13"/>
<dbReference type="InterPro" id="IPR040898">
    <property type="entry name" value="CxC6"/>
</dbReference>
<dbReference type="RefSeq" id="XP_007413284.1">
    <property type="nucleotide sequence ID" value="XM_007413222.1"/>
</dbReference>